<keyword evidence="1" id="KW-0479">Metal-binding</keyword>
<keyword evidence="1" id="KW-0862">Zinc</keyword>
<organism evidence="3">
    <name type="scientific">Tanacetum cinerariifolium</name>
    <name type="common">Dalmatian daisy</name>
    <name type="synonym">Chrysanthemum cinerariifolium</name>
    <dbReference type="NCBI Taxonomy" id="118510"/>
    <lineage>
        <taxon>Eukaryota</taxon>
        <taxon>Viridiplantae</taxon>
        <taxon>Streptophyta</taxon>
        <taxon>Embryophyta</taxon>
        <taxon>Tracheophyta</taxon>
        <taxon>Spermatophyta</taxon>
        <taxon>Magnoliopsida</taxon>
        <taxon>eudicotyledons</taxon>
        <taxon>Gunneridae</taxon>
        <taxon>Pentapetalae</taxon>
        <taxon>asterids</taxon>
        <taxon>campanulids</taxon>
        <taxon>Asterales</taxon>
        <taxon>Asteraceae</taxon>
        <taxon>Asteroideae</taxon>
        <taxon>Anthemideae</taxon>
        <taxon>Anthemidinae</taxon>
        <taxon>Tanacetum</taxon>
    </lineage>
</organism>
<comment type="caution">
    <text evidence="3">The sequence shown here is derived from an EMBL/GenBank/DDBJ whole genome shotgun (WGS) entry which is preliminary data.</text>
</comment>
<keyword evidence="1" id="KW-0863">Zinc-finger</keyword>
<accession>A0A6L2KPY4</accession>
<dbReference type="InterPro" id="IPR001878">
    <property type="entry name" value="Znf_CCHC"/>
</dbReference>
<dbReference type="Gene3D" id="4.10.60.10">
    <property type="entry name" value="Zinc finger, CCHC-type"/>
    <property type="match status" value="1"/>
</dbReference>
<proteinExistence type="predicted"/>
<name>A0A6L2KPY4_TANCI</name>
<dbReference type="InterPro" id="IPR036875">
    <property type="entry name" value="Znf_CCHC_sf"/>
</dbReference>
<evidence type="ECO:0000256" key="1">
    <source>
        <dbReference type="PROSITE-ProRule" id="PRU00047"/>
    </source>
</evidence>
<protein>
    <recommendedName>
        <fullName evidence="2">CCHC-type domain-containing protein</fullName>
    </recommendedName>
</protein>
<dbReference type="GO" id="GO:0008270">
    <property type="term" value="F:zinc ion binding"/>
    <property type="evidence" value="ECO:0007669"/>
    <property type="project" value="UniProtKB-KW"/>
</dbReference>
<feature type="domain" description="CCHC-type" evidence="2">
    <location>
        <begin position="34"/>
        <end position="47"/>
    </location>
</feature>
<dbReference type="GO" id="GO:0003676">
    <property type="term" value="F:nucleic acid binding"/>
    <property type="evidence" value="ECO:0007669"/>
    <property type="project" value="InterPro"/>
</dbReference>
<dbReference type="PROSITE" id="PS50158">
    <property type="entry name" value="ZF_CCHC"/>
    <property type="match status" value="1"/>
</dbReference>
<evidence type="ECO:0000313" key="3">
    <source>
        <dbReference type="EMBL" id="GEU50820.1"/>
    </source>
</evidence>
<sequence>MLTIKAKRFLQRTRWNLGANGIAAIGFDMSKVECYNCYKGGHFTRKCISPRDNRNKDTQRRTVLVETSTSNAFVSQCDGVGSYDWSFQTDEEPTNYALMAFTSSVLSSSGSENTVAPCSKACSKAYATLKSHYDKLTVNFRKSQFDVLSYKLSLESIEARLVIYQYNENVFEEDIKLLKLDVMLRDNAVVELQEEI</sequence>
<dbReference type="AlphaFoldDB" id="A0A6L2KPY4"/>
<dbReference type="SUPFAM" id="SSF57756">
    <property type="entry name" value="Retrovirus zinc finger-like domains"/>
    <property type="match status" value="1"/>
</dbReference>
<reference evidence="3" key="1">
    <citation type="journal article" date="2019" name="Sci. Rep.">
        <title>Draft genome of Tanacetum cinerariifolium, the natural source of mosquito coil.</title>
        <authorList>
            <person name="Yamashiro T."/>
            <person name="Shiraishi A."/>
            <person name="Satake H."/>
            <person name="Nakayama K."/>
        </authorList>
    </citation>
    <scope>NUCLEOTIDE SEQUENCE</scope>
</reference>
<evidence type="ECO:0000259" key="2">
    <source>
        <dbReference type="PROSITE" id="PS50158"/>
    </source>
</evidence>
<gene>
    <name evidence="3" type="ORF">Tci_022798</name>
</gene>
<dbReference type="EMBL" id="BKCJ010002772">
    <property type="protein sequence ID" value="GEU50820.1"/>
    <property type="molecule type" value="Genomic_DNA"/>
</dbReference>